<accession>H9GQJ5</accession>
<dbReference type="GO" id="GO:0005634">
    <property type="term" value="C:nucleus"/>
    <property type="evidence" value="ECO:0007669"/>
    <property type="project" value="UniProtKB-SubCell"/>
</dbReference>
<evidence type="ECO:0000256" key="6">
    <source>
        <dbReference type="ARBA" id="ARBA00068028"/>
    </source>
</evidence>
<evidence type="ECO:0000256" key="1">
    <source>
        <dbReference type="ARBA" id="ARBA00004123"/>
    </source>
</evidence>
<dbReference type="GeneID" id="100563815"/>
<feature type="region of interest" description="Disordered" evidence="7">
    <location>
        <begin position="55"/>
        <end position="89"/>
    </location>
</feature>
<dbReference type="HOGENOM" id="CLU_046714_0_0_1"/>
<sequence>MKGKPHFIKRRDSRDMWTMNQGDHMVHILDSSEHNAYCEDRSVVAQPIFVFKKTQPNKRPAEDPVCKTENVSTGCSRKRPRSSSFSFQSSDSQLYKETVHSPKRLRSSSFTILPTFPPSQPVKKNNIFMTSIPLQKNIGVKATEKGIPPTNVQWDVLKPAVLQPPQASMWSRLAEKRSAENVLSDNYETDTEVSQDTCSWTDITDKQPFSLHMSCPKIIGNQLSHRRTISNSRQSNFIFGENIIERVLRPEKSPELLSENEPHNCEKETTVSIGFHTNSSWTNFVKGTTLAESAAAYISNKPRQRYLLDKVEVKTGEEAEHNVLQINCKLFLFDKASLSWIERGSGSLRLNDTSSNNCGMLQSRLVMRNQGSMRLVLNTKLWTQMIIGRANRKSLCITATDLEDCSVKVFLIQASSKDTASLYAAIHHRLIALRNSAKHECNGNRMEPEPDIQQLNCDSDEDESEKITRVNKNRSDHSKWIRRHSVVCS</sequence>
<evidence type="ECO:0000256" key="2">
    <source>
        <dbReference type="ARBA" id="ARBA00004496"/>
    </source>
</evidence>
<keyword evidence="4" id="KW-0539">Nucleus</keyword>
<gene>
    <name evidence="9" type="primary">RANBP3L</name>
</gene>
<dbReference type="OrthoDB" id="185618at2759"/>
<feature type="domain" description="RanBD1" evidence="8">
    <location>
        <begin position="307"/>
        <end position="385"/>
    </location>
</feature>
<dbReference type="GO" id="GO:1901706">
    <property type="term" value="P:mesenchymal cell differentiation involved in bone development"/>
    <property type="evidence" value="ECO:0007669"/>
    <property type="project" value="Ensembl"/>
</dbReference>
<organism evidence="9 10">
    <name type="scientific">Anolis carolinensis</name>
    <name type="common">Green anole</name>
    <name type="synonym">American chameleon</name>
    <dbReference type="NCBI Taxonomy" id="28377"/>
    <lineage>
        <taxon>Eukaryota</taxon>
        <taxon>Metazoa</taxon>
        <taxon>Chordata</taxon>
        <taxon>Craniata</taxon>
        <taxon>Vertebrata</taxon>
        <taxon>Euteleostomi</taxon>
        <taxon>Lepidosauria</taxon>
        <taxon>Squamata</taxon>
        <taxon>Bifurcata</taxon>
        <taxon>Unidentata</taxon>
        <taxon>Episquamata</taxon>
        <taxon>Toxicofera</taxon>
        <taxon>Iguania</taxon>
        <taxon>Dactyloidae</taxon>
        <taxon>Anolis</taxon>
    </lineage>
</organism>
<dbReference type="Pfam" id="PF00638">
    <property type="entry name" value="Ran_BP1"/>
    <property type="match status" value="1"/>
</dbReference>
<dbReference type="KEGG" id="acs:100563815"/>
<dbReference type="Ensembl" id="ENSACAT00000026644.2">
    <property type="protein sequence ID" value="ENSACAP00000018226.2"/>
    <property type="gene ID" value="ENSACAG00000009233.4"/>
</dbReference>
<dbReference type="InterPro" id="IPR045255">
    <property type="entry name" value="RanBP1-like"/>
</dbReference>
<evidence type="ECO:0000256" key="5">
    <source>
        <dbReference type="ARBA" id="ARBA00059866"/>
    </source>
</evidence>
<dbReference type="eggNOG" id="KOG0866">
    <property type="taxonomic scope" value="Eukaryota"/>
</dbReference>
<proteinExistence type="predicted"/>
<comment type="function">
    <text evidence="5">Nuclear export factor for BMP-specific SMAD1/5/8 that plays a critical role in terminating BMP signaling and regulating mesenchymal stem cell differentiation by blocking osteoblast differentiation to promote myogenic differention. Directly recognizes dephosphorylated SMAD1/5/8 and mediates their nuclear export in a Ran-dependent manner.</text>
</comment>
<dbReference type="FunFam" id="2.30.29.30:FF:000228">
    <property type="entry name" value="ran-binding protein 3-like isoform X2"/>
    <property type="match status" value="1"/>
</dbReference>
<feature type="region of interest" description="Disordered" evidence="7">
    <location>
        <begin position="442"/>
        <end position="469"/>
    </location>
</feature>
<name>H9GQJ5_ANOCA</name>
<dbReference type="PANTHER" id="PTHR23138">
    <property type="entry name" value="RAN BINDING PROTEIN"/>
    <property type="match status" value="1"/>
</dbReference>
<dbReference type="PROSITE" id="PS50196">
    <property type="entry name" value="RANBD1"/>
    <property type="match status" value="1"/>
</dbReference>
<dbReference type="CDD" id="cd13180">
    <property type="entry name" value="RanBD_RanBP3"/>
    <property type="match status" value="1"/>
</dbReference>
<dbReference type="GO" id="GO:0045663">
    <property type="term" value="P:positive regulation of myoblast differentiation"/>
    <property type="evidence" value="ECO:0007669"/>
    <property type="project" value="Ensembl"/>
</dbReference>
<evidence type="ECO:0000256" key="4">
    <source>
        <dbReference type="ARBA" id="ARBA00023242"/>
    </source>
</evidence>
<dbReference type="InterPro" id="IPR000156">
    <property type="entry name" value="Ran_bind_dom"/>
</dbReference>
<dbReference type="AlphaFoldDB" id="H9GQJ5"/>
<evidence type="ECO:0000259" key="8">
    <source>
        <dbReference type="PROSITE" id="PS50196"/>
    </source>
</evidence>
<evidence type="ECO:0000256" key="7">
    <source>
        <dbReference type="SAM" id="MobiDB-lite"/>
    </source>
</evidence>
<dbReference type="SUPFAM" id="SSF50729">
    <property type="entry name" value="PH domain-like"/>
    <property type="match status" value="1"/>
</dbReference>
<dbReference type="SMART" id="SM00160">
    <property type="entry name" value="RanBD"/>
    <property type="match status" value="1"/>
</dbReference>
<comment type="subcellular location">
    <subcellularLocation>
        <location evidence="2">Cytoplasm</location>
    </subcellularLocation>
    <subcellularLocation>
        <location evidence="1">Nucleus</location>
    </subcellularLocation>
</comment>
<reference evidence="9" key="3">
    <citation type="submission" date="2025-09" db="UniProtKB">
        <authorList>
            <consortium name="Ensembl"/>
        </authorList>
    </citation>
    <scope>IDENTIFICATION</scope>
</reference>
<dbReference type="GO" id="GO:0045668">
    <property type="term" value="P:negative regulation of osteoblast differentiation"/>
    <property type="evidence" value="ECO:0007669"/>
    <property type="project" value="Ensembl"/>
</dbReference>
<evidence type="ECO:0000313" key="10">
    <source>
        <dbReference type="Proteomes" id="UP000001646"/>
    </source>
</evidence>
<dbReference type="CTD" id="202151"/>
<reference evidence="9" key="1">
    <citation type="submission" date="2009-12" db="EMBL/GenBank/DDBJ databases">
        <title>The Genome Sequence of Anolis carolinensis (Green Anole Lizard).</title>
        <authorList>
            <consortium name="The Genome Sequencing Platform"/>
            <person name="Di Palma F."/>
            <person name="Alfoldi J."/>
            <person name="Heiman D."/>
            <person name="Young S."/>
            <person name="Grabherr M."/>
            <person name="Johnson J."/>
            <person name="Lander E.S."/>
            <person name="Lindblad-Toh K."/>
        </authorList>
    </citation>
    <scope>NUCLEOTIDE SEQUENCE [LARGE SCALE GENOMIC DNA]</scope>
    <source>
        <strain evidence="9">JBL SC #1</strain>
    </source>
</reference>
<dbReference type="PANTHER" id="PTHR23138:SF88">
    <property type="entry name" value="RAN-BINDING PROTEIN 3-LIKE"/>
    <property type="match status" value="1"/>
</dbReference>
<dbReference type="Bgee" id="ENSACAG00000009233">
    <property type="expression patterns" value="Expressed in liver and 10 other cell types or tissues"/>
</dbReference>
<keyword evidence="10" id="KW-1185">Reference proteome</keyword>
<keyword evidence="3" id="KW-0963">Cytoplasm</keyword>
<dbReference type="Proteomes" id="UP000001646">
    <property type="component" value="Unplaced"/>
</dbReference>
<dbReference type="STRING" id="28377.ENSACAP00000018226"/>
<evidence type="ECO:0000313" key="9">
    <source>
        <dbReference type="Ensembl" id="ENSACAP00000018226.2"/>
    </source>
</evidence>
<dbReference type="GeneTree" id="ENSGT00940000161387"/>
<evidence type="ECO:0000256" key="3">
    <source>
        <dbReference type="ARBA" id="ARBA00022490"/>
    </source>
</evidence>
<dbReference type="RefSeq" id="XP_003224308.1">
    <property type="nucleotide sequence ID" value="XM_003224260.4"/>
</dbReference>
<protein>
    <recommendedName>
        <fullName evidence="6">Ran-binding protein 3-like</fullName>
    </recommendedName>
</protein>
<dbReference type="InParanoid" id="H9GQJ5"/>
<dbReference type="Gene3D" id="2.30.29.30">
    <property type="entry name" value="Pleckstrin-homology domain (PH domain)/Phosphotyrosine-binding domain (PTB)"/>
    <property type="match status" value="1"/>
</dbReference>
<reference evidence="9" key="2">
    <citation type="submission" date="2025-08" db="UniProtKB">
        <authorList>
            <consortium name="Ensembl"/>
        </authorList>
    </citation>
    <scope>IDENTIFICATION</scope>
</reference>
<dbReference type="GO" id="GO:0005737">
    <property type="term" value="C:cytoplasm"/>
    <property type="evidence" value="ECO:0007669"/>
    <property type="project" value="UniProtKB-SubCell"/>
</dbReference>
<dbReference type="InterPro" id="IPR011993">
    <property type="entry name" value="PH-like_dom_sf"/>
</dbReference>
<dbReference type="GO" id="GO:0046332">
    <property type="term" value="F:SMAD binding"/>
    <property type="evidence" value="ECO:0007669"/>
    <property type="project" value="Ensembl"/>
</dbReference>